<evidence type="ECO:0000256" key="1">
    <source>
        <dbReference type="ARBA" id="ARBA00004651"/>
    </source>
</evidence>
<reference evidence="9 10" key="1">
    <citation type="submission" date="2019-12" db="EMBL/GenBank/DDBJ databases">
        <title>Genome sequenceing of Clostridium bovifaecis.</title>
        <authorList>
            <person name="Yao Y."/>
        </authorList>
    </citation>
    <scope>NUCLEOTIDE SEQUENCE [LARGE SCALE GENOMIC DNA]</scope>
    <source>
        <strain evidence="9 10">BXX</strain>
    </source>
</reference>
<feature type="transmembrane region" description="Helical" evidence="7">
    <location>
        <begin position="69"/>
        <end position="89"/>
    </location>
</feature>
<gene>
    <name evidence="9" type="ORF">GOM49_04640</name>
</gene>
<organism evidence="9 10">
    <name type="scientific">Clostridium bovifaecis</name>
    <dbReference type="NCBI Taxonomy" id="2184719"/>
    <lineage>
        <taxon>Bacteria</taxon>
        <taxon>Bacillati</taxon>
        <taxon>Bacillota</taxon>
        <taxon>Clostridia</taxon>
        <taxon>Eubacteriales</taxon>
        <taxon>Clostridiaceae</taxon>
        <taxon>Clostridium</taxon>
    </lineage>
</organism>
<dbReference type="InterPro" id="IPR050638">
    <property type="entry name" value="AA-Vitamin_Transporters"/>
</dbReference>
<dbReference type="EMBL" id="CP046522">
    <property type="protein sequence ID" value="QGU94484.1"/>
    <property type="molecule type" value="Genomic_DNA"/>
</dbReference>
<dbReference type="AlphaFoldDB" id="A0A6I6EZR3"/>
<accession>A0A6I6EZR3</accession>
<keyword evidence="5 7" id="KW-1133">Transmembrane helix</keyword>
<dbReference type="Proteomes" id="UP000422764">
    <property type="component" value="Chromosome"/>
</dbReference>
<evidence type="ECO:0000313" key="10">
    <source>
        <dbReference type="Proteomes" id="UP000422764"/>
    </source>
</evidence>
<feature type="transmembrane region" description="Helical" evidence="7">
    <location>
        <begin position="129"/>
        <end position="146"/>
    </location>
</feature>
<dbReference type="InterPro" id="IPR037185">
    <property type="entry name" value="EmrE-like"/>
</dbReference>
<feature type="transmembrane region" description="Helical" evidence="7">
    <location>
        <begin position="277"/>
        <end position="294"/>
    </location>
</feature>
<dbReference type="PANTHER" id="PTHR32322">
    <property type="entry name" value="INNER MEMBRANE TRANSPORTER"/>
    <property type="match status" value="1"/>
</dbReference>
<keyword evidence="3" id="KW-1003">Cell membrane</keyword>
<evidence type="ECO:0000256" key="5">
    <source>
        <dbReference type="ARBA" id="ARBA00022989"/>
    </source>
</evidence>
<keyword evidence="6 7" id="KW-0472">Membrane</keyword>
<feature type="transmembrane region" description="Helical" evidence="7">
    <location>
        <begin position="224"/>
        <end position="243"/>
    </location>
</feature>
<feature type="domain" description="EamA" evidence="8">
    <location>
        <begin position="153"/>
        <end position="295"/>
    </location>
</feature>
<evidence type="ECO:0000256" key="4">
    <source>
        <dbReference type="ARBA" id="ARBA00022692"/>
    </source>
</evidence>
<feature type="transmembrane region" description="Helical" evidence="7">
    <location>
        <begin position="38"/>
        <end position="57"/>
    </location>
</feature>
<protein>
    <submittedName>
        <fullName evidence="9">EamA family transporter</fullName>
    </submittedName>
</protein>
<dbReference type="InterPro" id="IPR000620">
    <property type="entry name" value="EamA_dom"/>
</dbReference>
<feature type="transmembrane region" description="Helical" evidence="7">
    <location>
        <begin position="7"/>
        <end position="26"/>
    </location>
</feature>
<comment type="similarity">
    <text evidence="2">Belongs to the EamA transporter family.</text>
</comment>
<dbReference type="Gene3D" id="1.10.3730.20">
    <property type="match status" value="1"/>
</dbReference>
<dbReference type="SUPFAM" id="SSF103481">
    <property type="entry name" value="Multidrug resistance efflux transporter EmrE"/>
    <property type="match status" value="2"/>
</dbReference>
<evidence type="ECO:0000256" key="3">
    <source>
        <dbReference type="ARBA" id="ARBA00022475"/>
    </source>
</evidence>
<evidence type="ECO:0000313" key="9">
    <source>
        <dbReference type="EMBL" id="QGU94484.1"/>
    </source>
</evidence>
<feature type="transmembrane region" description="Helical" evidence="7">
    <location>
        <begin position="250"/>
        <end position="271"/>
    </location>
</feature>
<keyword evidence="4 7" id="KW-0812">Transmembrane</keyword>
<feature type="transmembrane region" description="Helical" evidence="7">
    <location>
        <begin position="152"/>
        <end position="172"/>
    </location>
</feature>
<dbReference type="GO" id="GO:0005886">
    <property type="term" value="C:plasma membrane"/>
    <property type="evidence" value="ECO:0007669"/>
    <property type="project" value="UniProtKB-SubCell"/>
</dbReference>
<feature type="transmembrane region" description="Helical" evidence="7">
    <location>
        <begin position="184"/>
        <end position="204"/>
    </location>
</feature>
<name>A0A6I6EZR3_9CLOT</name>
<evidence type="ECO:0000259" key="8">
    <source>
        <dbReference type="Pfam" id="PF00892"/>
    </source>
</evidence>
<dbReference type="Pfam" id="PF00892">
    <property type="entry name" value="EamA"/>
    <property type="match status" value="2"/>
</dbReference>
<feature type="domain" description="EamA" evidence="8">
    <location>
        <begin position="10"/>
        <end position="141"/>
    </location>
</feature>
<dbReference type="PANTHER" id="PTHR32322:SF18">
    <property type="entry name" value="S-ADENOSYLMETHIONINE_S-ADENOSYLHOMOCYSTEINE TRANSPORTER"/>
    <property type="match status" value="1"/>
</dbReference>
<evidence type="ECO:0000256" key="7">
    <source>
        <dbReference type="SAM" id="Phobius"/>
    </source>
</evidence>
<evidence type="ECO:0000256" key="6">
    <source>
        <dbReference type="ARBA" id="ARBA00023136"/>
    </source>
</evidence>
<sequence>MYKIKSILPIISAVLNAVIVGFSLLFTKNAVAVLPPLFTLAYRFSIAFLIMSLLILFKVIKVNYKNKNLKILLLFSIVQPVMFFTFQAYGMKYASSSEAGIIMALTPIIIMIMSYYFLKENISTRQRSFALLSVFGVMVIYIMNGITLNKSFLGPFLIFLSVISTSSYTVMAKKLSTSFTPIELTYGMMLVGATFFNICALIFYGETLSMKSFLTTLQNKPFLIAILYLSFLSSIGTSFLSNYSVSKMDAAIVGIFSNLSTVVSIFAGVFVLNESFYVYHFIGTAMILAGVIGVNKKLNLASAKEEKEEQ</sequence>
<feature type="transmembrane region" description="Helical" evidence="7">
    <location>
        <begin position="101"/>
        <end position="117"/>
    </location>
</feature>
<keyword evidence="10" id="KW-1185">Reference proteome</keyword>
<evidence type="ECO:0000256" key="2">
    <source>
        <dbReference type="ARBA" id="ARBA00007362"/>
    </source>
</evidence>
<proteinExistence type="inferred from homology"/>
<comment type="subcellular location">
    <subcellularLocation>
        <location evidence="1">Cell membrane</location>
        <topology evidence="1">Multi-pass membrane protein</topology>
    </subcellularLocation>
</comment>